<dbReference type="GeneID" id="106457778"/>
<dbReference type="RefSeq" id="XP_013772676.2">
    <property type="nucleotide sequence ID" value="XM_013917222.2"/>
</dbReference>
<dbReference type="Gene3D" id="3.30.43.10">
    <property type="entry name" value="Uridine Diphospho-n-acetylenolpyruvylglucosamine Reductase, domain 2"/>
    <property type="match status" value="1"/>
</dbReference>
<gene>
    <name evidence="11 12" type="primary">LOC106457778</name>
</gene>
<dbReference type="PANTHER" id="PTHR46568">
    <property type="entry name" value="ALKYLDIHYDROXYACETONEPHOSPHATE SYNTHASE, PEROXISOMAL"/>
    <property type="match status" value="1"/>
</dbReference>
<dbReference type="Pfam" id="PF01565">
    <property type="entry name" value="FAD_binding_4"/>
    <property type="match status" value="1"/>
</dbReference>
<comment type="subcellular location">
    <subcellularLocation>
        <location evidence="1 8">Peroxisome</location>
    </subcellularLocation>
</comment>
<comment type="catalytic activity">
    <reaction evidence="8">
        <text>a long chain fatty alcohol + a 1-acylglycerone 3-phosphate = a 1-O-alkylglycerone 3-phosphate + a long-chain fatty acid + H(+)</text>
        <dbReference type="Rhea" id="RHEA:36171"/>
        <dbReference type="ChEBI" id="CHEBI:15378"/>
        <dbReference type="ChEBI" id="CHEBI:17135"/>
        <dbReference type="ChEBI" id="CHEBI:57534"/>
        <dbReference type="ChEBI" id="CHEBI:57560"/>
        <dbReference type="ChEBI" id="CHEBI:73315"/>
        <dbReference type="EC" id="2.5.1.26"/>
    </reaction>
</comment>
<comment type="cofactor">
    <cofactor evidence="8">
        <name>FAD</name>
        <dbReference type="ChEBI" id="CHEBI:57692"/>
    </cofactor>
</comment>
<dbReference type="PROSITE" id="PS51387">
    <property type="entry name" value="FAD_PCMH"/>
    <property type="match status" value="1"/>
</dbReference>
<comment type="function">
    <text evidence="8">Catalyzes the exchange of an acyl for a long-chain alkyl group and the formation of the ether bond in the biosynthesis of ether phospholipids.</text>
</comment>
<evidence type="ECO:0000313" key="11">
    <source>
        <dbReference type="RefSeq" id="XP_013772676.2"/>
    </source>
</evidence>
<dbReference type="Gene3D" id="3.30.300.330">
    <property type="match status" value="1"/>
</dbReference>
<protein>
    <recommendedName>
        <fullName evidence="4 8">Alkylglycerone-phosphate synthase</fullName>
        <shortName evidence="8">Alkyl-DHAP synthase</shortName>
        <ecNumber evidence="4 8">2.5.1.26</ecNumber>
    </recommendedName>
</protein>
<dbReference type="SUPFAM" id="SSF55103">
    <property type="entry name" value="FAD-linked oxidases, C-terminal domain"/>
    <property type="match status" value="1"/>
</dbReference>
<dbReference type="InterPro" id="IPR006094">
    <property type="entry name" value="Oxid_FAD_bind_N"/>
</dbReference>
<proteinExistence type="inferred from homology"/>
<dbReference type="PANTHER" id="PTHR46568:SF1">
    <property type="entry name" value="ALKYLDIHYDROXYACETONEPHOSPHATE SYNTHASE, PEROXISOMAL"/>
    <property type="match status" value="1"/>
</dbReference>
<dbReference type="EC" id="2.5.1.26" evidence="4 8"/>
<evidence type="ECO:0000313" key="12">
    <source>
        <dbReference type="RefSeq" id="XP_022239507.1"/>
    </source>
</evidence>
<dbReference type="Pfam" id="PF02913">
    <property type="entry name" value="FAD-oxidase_C"/>
    <property type="match status" value="1"/>
</dbReference>
<keyword evidence="8" id="KW-0444">Lipid biosynthesis</keyword>
<evidence type="ECO:0000256" key="3">
    <source>
        <dbReference type="ARBA" id="ARBA00008000"/>
    </source>
</evidence>
<evidence type="ECO:0000256" key="1">
    <source>
        <dbReference type="ARBA" id="ARBA00004275"/>
    </source>
</evidence>
<organism evidence="10 11">
    <name type="scientific">Limulus polyphemus</name>
    <name type="common">Atlantic horseshoe crab</name>
    <dbReference type="NCBI Taxonomy" id="6850"/>
    <lineage>
        <taxon>Eukaryota</taxon>
        <taxon>Metazoa</taxon>
        <taxon>Ecdysozoa</taxon>
        <taxon>Arthropoda</taxon>
        <taxon>Chelicerata</taxon>
        <taxon>Merostomata</taxon>
        <taxon>Xiphosura</taxon>
        <taxon>Limulidae</taxon>
        <taxon>Limulus</taxon>
    </lineage>
</organism>
<evidence type="ECO:0000256" key="7">
    <source>
        <dbReference type="ARBA" id="ARBA00023140"/>
    </source>
</evidence>
<evidence type="ECO:0000256" key="8">
    <source>
        <dbReference type="RuleBase" id="RU363113"/>
    </source>
</evidence>
<keyword evidence="8" id="KW-0808">Transferase</keyword>
<comment type="subunit">
    <text evidence="8">Homodimer.</text>
</comment>
<dbReference type="InterPro" id="IPR016164">
    <property type="entry name" value="FAD-linked_Oxase-like_C"/>
</dbReference>
<dbReference type="InterPro" id="IPR016166">
    <property type="entry name" value="FAD-bd_PCMH"/>
</dbReference>
<evidence type="ECO:0000313" key="10">
    <source>
        <dbReference type="Proteomes" id="UP000694941"/>
    </source>
</evidence>
<keyword evidence="10" id="KW-1185">Reference proteome</keyword>
<feature type="domain" description="FAD-binding PCMH-type" evidence="9">
    <location>
        <begin position="154"/>
        <end position="336"/>
    </location>
</feature>
<evidence type="ECO:0000256" key="6">
    <source>
        <dbReference type="ARBA" id="ARBA00022827"/>
    </source>
</evidence>
<dbReference type="Proteomes" id="UP000694941">
    <property type="component" value="Unplaced"/>
</dbReference>
<dbReference type="InterPro" id="IPR025650">
    <property type="entry name" value="Alkyl-DHAP_Synthase"/>
</dbReference>
<evidence type="ECO:0000256" key="2">
    <source>
        <dbReference type="ARBA" id="ARBA00004670"/>
    </source>
</evidence>
<dbReference type="Gene3D" id="3.30.465.10">
    <property type="match status" value="1"/>
</dbReference>
<dbReference type="Gene3D" id="3.30.70.3450">
    <property type="match status" value="1"/>
</dbReference>
<comment type="pathway">
    <text evidence="2 8">Glycerolipid metabolism; ether lipid biosynthesis.</text>
</comment>
<dbReference type="InterPro" id="IPR016171">
    <property type="entry name" value="Vanillyl_alc_oxidase_C-sub2"/>
</dbReference>
<dbReference type="Gene3D" id="1.10.45.10">
    <property type="entry name" value="Vanillyl-alcohol Oxidase, Chain A, domain 4"/>
    <property type="match status" value="1"/>
</dbReference>
<dbReference type="Gene3D" id="3.30.160.650">
    <property type="match status" value="1"/>
</dbReference>
<keyword evidence="7 8" id="KW-0576">Peroxisome</keyword>
<name>A0ABM1B170_LIMPO</name>
<evidence type="ECO:0000256" key="4">
    <source>
        <dbReference type="ARBA" id="ARBA00012385"/>
    </source>
</evidence>
<sequence length="611" mass="69027">MAAERLSVIQGHIKGSNVFMEKSSSNNHRESHKVPQRRQDFMKWNGWGYRDSKFLYDLDKDVIHFVGARYPLANKKFPSFKTWLKTAFGITEDYHCKPKFEIKTEDLPVPVVDKDFLKDIKNLKVFYTDDPQDRLFRSHGHTMREVFLLRQGSFNRIPDLVVWPTSHNDVIEIVKAANKHNIVIIPFGGGTSVSGALECPVDEKRMIVSMDTTEMNKILWVDKKNHTAHIEAGILGKDLECKLAEYGFCTGHEPDSAEFSSLGGWVATRASGMKRNIYGNIEDMLVHVRMVTSQGVVEKNCQVPRISSGPDVHHFILGSEGTFGVITEVTLKIRPLPECKKYGSFIFPDFETGVAFMREVARQGLKPASVRLMDNDQIMFGQALKPEAESILSSLFDSVKMFYVIRIKGFELTRVVGLTLLLEGNREDTQLLENKLLALGNRFGGVYAGEDNGKRGYLLTYVIAYIRDLIFDFGVFAESFETSVPWDRVLDLCRNVKARILREAEAHGLPHQPFVSYRVTQTYDVGACIYFYMGINGRGLPDPIHVYEELEAAARDEILACGGSVSHHHGIGKIRKRWLKQSVSGVGLGMMRAVKEYVDPNNVFANGNLMI</sequence>
<dbReference type="InterPro" id="IPR004113">
    <property type="entry name" value="FAD-bd_oxidored_4_C"/>
</dbReference>
<dbReference type="InterPro" id="IPR016167">
    <property type="entry name" value="FAD-bd_PCMH_sub1"/>
</dbReference>
<comment type="similarity">
    <text evidence="3 8">Belongs to the FAD-binding oxidoreductase/transferase type 4 family.</text>
</comment>
<evidence type="ECO:0000259" key="9">
    <source>
        <dbReference type="PROSITE" id="PS51387"/>
    </source>
</evidence>
<dbReference type="SUPFAM" id="SSF56176">
    <property type="entry name" value="FAD-binding/transporter-associated domain-like"/>
    <property type="match status" value="1"/>
</dbReference>
<accession>A0ABM1B170</accession>
<dbReference type="RefSeq" id="XP_022239507.1">
    <property type="nucleotide sequence ID" value="XM_022383799.1"/>
</dbReference>
<dbReference type="InterPro" id="IPR016169">
    <property type="entry name" value="FAD-bd_PCMH_sub2"/>
</dbReference>
<keyword evidence="5 8" id="KW-0285">Flavoprotein</keyword>
<reference evidence="11 12" key="1">
    <citation type="submission" date="2025-05" db="UniProtKB">
        <authorList>
            <consortium name="RefSeq"/>
        </authorList>
    </citation>
    <scope>IDENTIFICATION</scope>
    <source>
        <tissue evidence="11 12">Muscle</tissue>
    </source>
</reference>
<dbReference type="InterPro" id="IPR036318">
    <property type="entry name" value="FAD-bd_PCMH-like_sf"/>
</dbReference>
<keyword evidence="8" id="KW-0443">Lipid metabolism</keyword>
<keyword evidence="6 8" id="KW-0274">FAD</keyword>
<evidence type="ECO:0000256" key="5">
    <source>
        <dbReference type="ARBA" id="ARBA00022630"/>
    </source>
</evidence>